<sequence>MCDQAVETMAHLLTGCSFSRTVWFEVLSWIRSTSGPPTVKGDFAEWLSLAVRTAPRQLRKGTSSIIMLTAWWIWKHRNAAVFDNAQPSVTSLFNDISVATWPLSNCGCHRRRRSRRKAPPATPTTISDLGDDLLREVFLHLPSLPSLVRAALTCPAFLRAVRSSPAFRRRFRELHPPALLGVFLDIHDPSIPVFAPIRCHSDRDHAAAIRGADVFFTLLPEGDNGPDPQWSMESCRDGFVVLVNWEIKKMAGYDPLTRSLDLFPVPPDEICCDMYVEFHMLASGENHRPFHVVSVSHEKWGAQAAVFSSDTREWKLFPFSEDGYSSLKGTLVNGSVYWTFTSETNIRVLNTATLQFSQIEPPLHMEGQDEFKPGKTKDGKLSLVSAVKLMLVVWVRTPDNNNTNNNRDGVDRWVLDKTFSLQDDTDNISRCCLDDDVSLNVVAILGGFVYFSTFCERCPNSCHFMCLCLETEELSKICTVTHSNISYPYIMAFPPSLVCNKVNPQLKGA</sequence>
<protein>
    <recommendedName>
        <fullName evidence="5">F-box domain-containing protein</fullName>
    </recommendedName>
</protein>
<evidence type="ECO:0000259" key="2">
    <source>
        <dbReference type="Pfam" id="PF23635"/>
    </source>
</evidence>
<feature type="domain" description="F-box" evidence="1">
    <location>
        <begin position="126"/>
        <end position="165"/>
    </location>
</feature>
<organism evidence="3 4">
    <name type="scientific">Lolium multiflorum</name>
    <name type="common">Italian ryegrass</name>
    <name type="synonym">Lolium perenne subsp. multiflorum</name>
    <dbReference type="NCBI Taxonomy" id="4521"/>
    <lineage>
        <taxon>Eukaryota</taxon>
        <taxon>Viridiplantae</taxon>
        <taxon>Streptophyta</taxon>
        <taxon>Embryophyta</taxon>
        <taxon>Tracheophyta</taxon>
        <taxon>Spermatophyta</taxon>
        <taxon>Magnoliopsida</taxon>
        <taxon>Liliopsida</taxon>
        <taxon>Poales</taxon>
        <taxon>Poaceae</taxon>
        <taxon>BOP clade</taxon>
        <taxon>Pooideae</taxon>
        <taxon>Poodae</taxon>
        <taxon>Poeae</taxon>
        <taxon>Poeae Chloroplast Group 2 (Poeae type)</taxon>
        <taxon>Loliodinae</taxon>
        <taxon>Loliinae</taxon>
        <taxon>Lolium</taxon>
    </lineage>
</organism>
<dbReference type="CDD" id="cd09917">
    <property type="entry name" value="F-box_SF"/>
    <property type="match status" value="1"/>
</dbReference>
<feature type="domain" description="F-box protein AT5G49610-like beta-propeller" evidence="2">
    <location>
        <begin position="233"/>
        <end position="496"/>
    </location>
</feature>
<evidence type="ECO:0000313" key="4">
    <source>
        <dbReference type="Proteomes" id="UP001231189"/>
    </source>
</evidence>
<dbReference type="Pfam" id="PF23635">
    <property type="entry name" value="Beta-prop_AT5G49610-like"/>
    <property type="match status" value="1"/>
</dbReference>
<dbReference type="Pfam" id="PF00646">
    <property type="entry name" value="F-box"/>
    <property type="match status" value="1"/>
</dbReference>
<gene>
    <name evidence="3" type="ORF">QYE76_012384</name>
</gene>
<dbReference type="EMBL" id="JAUUTY010000001">
    <property type="protein sequence ID" value="KAK1695687.1"/>
    <property type="molecule type" value="Genomic_DNA"/>
</dbReference>
<evidence type="ECO:0000313" key="3">
    <source>
        <dbReference type="EMBL" id="KAK1695687.1"/>
    </source>
</evidence>
<evidence type="ECO:0000259" key="1">
    <source>
        <dbReference type="Pfam" id="PF00646"/>
    </source>
</evidence>
<accession>A0AAD8X687</accession>
<dbReference type="InterPro" id="IPR036047">
    <property type="entry name" value="F-box-like_dom_sf"/>
</dbReference>
<evidence type="ECO:0008006" key="5">
    <source>
        <dbReference type="Google" id="ProtNLM"/>
    </source>
</evidence>
<reference evidence="3" key="1">
    <citation type="submission" date="2023-07" db="EMBL/GenBank/DDBJ databases">
        <title>A chromosome-level genome assembly of Lolium multiflorum.</title>
        <authorList>
            <person name="Chen Y."/>
            <person name="Copetti D."/>
            <person name="Kolliker R."/>
            <person name="Studer B."/>
        </authorList>
    </citation>
    <scope>NUCLEOTIDE SEQUENCE</scope>
    <source>
        <strain evidence="3">02402/16</strain>
        <tissue evidence="3">Leaf</tissue>
    </source>
</reference>
<proteinExistence type="predicted"/>
<dbReference type="Proteomes" id="UP001231189">
    <property type="component" value="Unassembled WGS sequence"/>
</dbReference>
<keyword evidence="4" id="KW-1185">Reference proteome</keyword>
<dbReference type="InterPro" id="IPR001810">
    <property type="entry name" value="F-box_dom"/>
</dbReference>
<dbReference type="PANTHER" id="PTHR33207">
    <property type="entry name" value="F-BOX DOMAIN CONTAINING PROTEIN-RELATED"/>
    <property type="match status" value="1"/>
</dbReference>
<dbReference type="InterPro" id="IPR056594">
    <property type="entry name" value="AT5G49610-like_b-prop"/>
</dbReference>
<comment type="caution">
    <text evidence="3">The sequence shown here is derived from an EMBL/GenBank/DDBJ whole genome shotgun (WGS) entry which is preliminary data.</text>
</comment>
<dbReference type="SUPFAM" id="SSF81383">
    <property type="entry name" value="F-box domain"/>
    <property type="match status" value="1"/>
</dbReference>
<name>A0AAD8X687_LOLMU</name>
<dbReference type="AlphaFoldDB" id="A0AAD8X687"/>